<dbReference type="RefSeq" id="WP_101289642.1">
    <property type="nucleotide sequence ID" value="NZ_FOUQ01000003.1"/>
</dbReference>
<dbReference type="InterPro" id="IPR035965">
    <property type="entry name" value="PAS-like_dom_sf"/>
</dbReference>
<accession>A0A1I4SEI9</accession>
<dbReference type="CDD" id="cd00130">
    <property type="entry name" value="PAS"/>
    <property type="match status" value="1"/>
</dbReference>
<feature type="domain" description="PAS" evidence="1">
    <location>
        <begin position="25"/>
        <end position="50"/>
    </location>
</feature>
<organism evidence="2 3">
    <name type="scientific">Pleomorphomonas diazotrophica</name>
    <dbReference type="NCBI Taxonomy" id="1166257"/>
    <lineage>
        <taxon>Bacteria</taxon>
        <taxon>Pseudomonadati</taxon>
        <taxon>Pseudomonadota</taxon>
        <taxon>Alphaproteobacteria</taxon>
        <taxon>Hyphomicrobiales</taxon>
        <taxon>Pleomorphomonadaceae</taxon>
        <taxon>Pleomorphomonas</taxon>
    </lineage>
</organism>
<dbReference type="AlphaFoldDB" id="A0A1I4SEI9"/>
<dbReference type="PROSITE" id="PS50112">
    <property type="entry name" value="PAS"/>
    <property type="match status" value="1"/>
</dbReference>
<dbReference type="SUPFAM" id="SSF55785">
    <property type="entry name" value="PYP-like sensor domain (PAS domain)"/>
    <property type="match status" value="1"/>
</dbReference>
<dbReference type="InterPro" id="IPR013655">
    <property type="entry name" value="PAS_fold_3"/>
</dbReference>
<proteinExistence type="predicted"/>
<dbReference type="EMBL" id="PJNW01000009">
    <property type="protein sequence ID" value="PKR88895.1"/>
    <property type="molecule type" value="Genomic_DNA"/>
</dbReference>
<comment type="caution">
    <text evidence="2">The sequence shown here is derived from an EMBL/GenBank/DDBJ whole genome shotgun (WGS) entry which is preliminary data.</text>
</comment>
<evidence type="ECO:0000313" key="2">
    <source>
        <dbReference type="EMBL" id="PKR88895.1"/>
    </source>
</evidence>
<gene>
    <name evidence="2" type="ORF">CXZ10_12300</name>
</gene>
<evidence type="ECO:0000313" key="3">
    <source>
        <dbReference type="Proteomes" id="UP000233491"/>
    </source>
</evidence>
<dbReference type="Gene3D" id="3.30.450.20">
    <property type="entry name" value="PAS domain"/>
    <property type="match status" value="1"/>
</dbReference>
<dbReference type="InterPro" id="IPR000014">
    <property type="entry name" value="PAS"/>
</dbReference>
<protein>
    <submittedName>
        <fullName evidence="2">Chemotaxis protein</fullName>
    </submittedName>
</protein>
<name>A0A1I4SEI9_9HYPH</name>
<dbReference type="Pfam" id="PF08447">
    <property type="entry name" value="PAS_3"/>
    <property type="match status" value="1"/>
</dbReference>
<dbReference type="OrthoDB" id="266313at2"/>
<dbReference type="NCBIfam" id="TIGR00229">
    <property type="entry name" value="sensory_box"/>
    <property type="match status" value="1"/>
</dbReference>
<reference evidence="2 3" key="1">
    <citation type="submission" date="2017-12" db="EMBL/GenBank/DDBJ databases">
        <title>Anaerobic carbon monoxide metabolism by Pleomorphomonas carboxyditropha sp. nov., a new mesophilic hydrogenogenic carboxidotroph.</title>
        <authorList>
            <person name="Esquivel-Elizondo S."/>
            <person name="Krajmalnik-Brown R."/>
        </authorList>
    </citation>
    <scope>NUCLEOTIDE SEQUENCE [LARGE SCALE GENOMIC DNA]</scope>
    <source>
        <strain evidence="2 3">R5-392</strain>
    </source>
</reference>
<keyword evidence="3" id="KW-1185">Reference proteome</keyword>
<dbReference type="Proteomes" id="UP000233491">
    <property type="component" value="Unassembled WGS sequence"/>
</dbReference>
<evidence type="ECO:0000259" key="1">
    <source>
        <dbReference type="PROSITE" id="PS50112"/>
    </source>
</evidence>
<sequence>MKPRIQPTSEEITFLPDEIIVSKTDLKGRITYANSTFSRICGYSRAELMNAPHSIIRHPDMPRCVFKLLWDQLAEEREVFAYVKNMARTGAFYWVFAHVTPSFGSDGKVTGYHSSRRVPDRRIVREVIEPLYGELLRTEAAHASPKDGLVASFAQLMNIVKSKAASYDELIFSL</sequence>